<protein>
    <submittedName>
        <fullName evidence="4">Arsenate reductase (Glutaredoxin)</fullName>
    </submittedName>
</protein>
<evidence type="ECO:0000256" key="3">
    <source>
        <dbReference type="PROSITE-ProRule" id="PRU01282"/>
    </source>
</evidence>
<dbReference type="CDD" id="cd03034">
    <property type="entry name" value="ArsC_ArsC"/>
    <property type="match status" value="1"/>
</dbReference>
<keyword evidence="5" id="KW-1185">Reference proteome</keyword>
<gene>
    <name evidence="4" type="ORF">GCM10011531_14150</name>
</gene>
<evidence type="ECO:0000256" key="1">
    <source>
        <dbReference type="ARBA" id="ARBA00007198"/>
    </source>
</evidence>
<comment type="caution">
    <text evidence="4">The sequence shown here is derived from an EMBL/GenBank/DDBJ whole genome shotgun (WGS) entry which is preliminary data.</text>
</comment>
<dbReference type="NCBIfam" id="TIGR00014">
    <property type="entry name" value="arsC"/>
    <property type="match status" value="1"/>
</dbReference>
<sequence>MITIYHNNRCSKSRCALELLKNSGKPYTIINYLDDVPTRDELKNLLKLLKLKPIELIRTNEALWKESYKHLNLSDAKLITLMTKNPKLIERPIVINGNQAVIGRPTEKVLDIL</sequence>
<keyword evidence="2" id="KW-0560">Oxidoreductase</keyword>
<dbReference type="Pfam" id="PF03960">
    <property type="entry name" value="ArsC"/>
    <property type="match status" value="1"/>
</dbReference>
<dbReference type="InterPro" id="IPR036249">
    <property type="entry name" value="Thioredoxin-like_sf"/>
</dbReference>
<dbReference type="AlphaFoldDB" id="A0A8J2TRU3"/>
<evidence type="ECO:0000256" key="2">
    <source>
        <dbReference type="ARBA" id="ARBA00023002"/>
    </source>
</evidence>
<dbReference type="SUPFAM" id="SSF52833">
    <property type="entry name" value="Thioredoxin-like"/>
    <property type="match status" value="1"/>
</dbReference>
<accession>A0A8J2TRU3</accession>
<dbReference type="InterPro" id="IPR006660">
    <property type="entry name" value="Arsenate_reductase-like"/>
</dbReference>
<dbReference type="InterPro" id="IPR006659">
    <property type="entry name" value="Arsenate_reductase"/>
</dbReference>
<evidence type="ECO:0000313" key="5">
    <source>
        <dbReference type="Proteomes" id="UP000598120"/>
    </source>
</evidence>
<reference evidence="4 5" key="1">
    <citation type="journal article" date="2014" name="Int. J. Syst. Evol. Microbiol.">
        <title>Complete genome sequence of Corynebacterium casei LMG S-19264T (=DSM 44701T), isolated from a smear-ripened cheese.</title>
        <authorList>
            <consortium name="US DOE Joint Genome Institute (JGI-PGF)"/>
            <person name="Walter F."/>
            <person name="Albersmeier A."/>
            <person name="Kalinowski J."/>
            <person name="Ruckert C."/>
        </authorList>
    </citation>
    <scope>NUCLEOTIDE SEQUENCE [LARGE SCALE GENOMIC DNA]</scope>
    <source>
        <strain evidence="4 5">CGMCC 1.15295</strain>
    </source>
</reference>
<dbReference type="PROSITE" id="PS51353">
    <property type="entry name" value="ARSC"/>
    <property type="match status" value="1"/>
</dbReference>
<dbReference type="Proteomes" id="UP000598120">
    <property type="component" value="Unassembled WGS sequence"/>
</dbReference>
<dbReference type="Gene3D" id="3.40.30.10">
    <property type="entry name" value="Glutaredoxin"/>
    <property type="match status" value="1"/>
</dbReference>
<dbReference type="PANTHER" id="PTHR30041:SF4">
    <property type="entry name" value="ARSENATE REDUCTASE"/>
    <property type="match status" value="1"/>
</dbReference>
<dbReference type="PANTHER" id="PTHR30041">
    <property type="entry name" value="ARSENATE REDUCTASE"/>
    <property type="match status" value="1"/>
</dbReference>
<name>A0A8J2TRU3_9FLAO</name>
<proteinExistence type="inferred from homology"/>
<dbReference type="GO" id="GO:0008794">
    <property type="term" value="F:arsenate reductase (glutaredoxin) activity"/>
    <property type="evidence" value="ECO:0007669"/>
    <property type="project" value="InterPro"/>
</dbReference>
<dbReference type="RefSeq" id="WP_188605660.1">
    <property type="nucleotide sequence ID" value="NZ_BMIC01000002.1"/>
</dbReference>
<organism evidence="4 5">
    <name type="scientific">Aquaticitalea lipolytica</name>
    <dbReference type="NCBI Taxonomy" id="1247562"/>
    <lineage>
        <taxon>Bacteria</taxon>
        <taxon>Pseudomonadati</taxon>
        <taxon>Bacteroidota</taxon>
        <taxon>Flavobacteriia</taxon>
        <taxon>Flavobacteriales</taxon>
        <taxon>Flavobacteriaceae</taxon>
        <taxon>Aquaticitalea</taxon>
    </lineage>
</organism>
<comment type="similarity">
    <text evidence="1 3">Belongs to the ArsC family.</text>
</comment>
<dbReference type="EMBL" id="BMIC01000002">
    <property type="protein sequence ID" value="GFZ84548.1"/>
    <property type="molecule type" value="Genomic_DNA"/>
</dbReference>
<evidence type="ECO:0000313" key="4">
    <source>
        <dbReference type="EMBL" id="GFZ84548.1"/>
    </source>
</evidence>